<name>A0A6A4BYR0_9STRA</name>
<dbReference type="PANTHER" id="PTHR46586:SF3">
    <property type="entry name" value="ANKYRIN REPEAT-CONTAINING PROTEIN"/>
    <property type="match status" value="1"/>
</dbReference>
<dbReference type="InterPro" id="IPR002110">
    <property type="entry name" value="Ankyrin_rpt"/>
</dbReference>
<dbReference type="EMBL" id="QXGE01002438">
    <property type="protein sequence ID" value="KAE9281919.1"/>
    <property type="molecule type" value="Genomic_DNA"/>
</dbReference>
<dbReference type="EMBL" id="QXGC01001805">
    <property type="protein sequence ID" value="KAE9195743.1"/>
    <property type="molecule type" value="Genomic_DNA"/>
</dbReference>
<organism evidence="4 5">
    <name type="scientific">Phytophthora fragariae</name>
    <dbReference type="NCBI Taxonomy" id="53985"/>
    <lineage>
        <taxon>Eukaryota</taxon>
        <taxon>Sar</taxon>
        <taxon>Stramenopiles</taxon>
        <taxon>Oomycota</taxon>
        <taxon>Peronosporomycetes</taxon>
        <taxon>Peronosporales</taxon>
        <taxon>Peronosporaceae</taxon>
        <taxon>Phytophthora</taxon>
    </lineage>
</organism>
<proteinExistence type="predicted"/>
<sequence>MQLCVVTWVLRHHPALHSALPHLGSLVSDFLGPDPNLSLAEACELGSTGLLDWLWERSCTSADARPEGWSLCNFLRSEPYYYRYQLYEAIQVAARQGDVSVVTWLMDHFSGCEVPSEAVAAAAFKGHLPVLQLLLEKDAGRGRPHKSERVELENSEWVDSVPVMPAEWSGPGNVVRWGGDSIHHAVAAGKIEVARWLYDNTPHQSGEDDIHRIVERAVGNGDFEFAEYLMPRRRKIGDYVIQFMGRRAPELMLERGYLKENKVAAVGAILVAARMGNLDLMKRIAAQHPKPPRGKNSEWLQFWEIITTTACEKGDVATIKWTMEHPTGRLLCKQMKEDAFMNRYDGLLQKAAEGGHIDALEYLVEQGCTDEYAHAMVNAARKGHLNCIEWLLEHTYQYHPRGSADRVLPEAAKLGYLGILKFFHAPLYTSEEMSPKRRKLEDSGVWWGRSREAMDEAVANGQLEVAKWLHANRSEECTPAALVEAARNGHLDMLKWLETATNVNWSMNTIAAAAQGGHLDVVKWLHTNRSDGCTMKAVENAIGNGNLRVASWLCWYYPEFVPTHNSLWMYPENLFDTLLFIQVNYPDVFTLEFGRGTKSDLADEYRKGSEILVNKWLDEKSPGRPTKQREVTFMWGM</sequence>
<evidence type="ECO:0000313" key="7">
    <source>
        <dbReference type="Proteomes" id="UP000441208"/>
    </source>
</evidence>
<dbReference type="Proteomes" id="UP000437068">
    <property type="component" value="Unassembled WGS sequence"/>
</dbReference>
<evidence type="ECO:0000313" key="5">
    <source>
        <dbReference type="Proteomes" id="UP000437068"/>
    </source>
</evidence>
<dbReference type="AlphaFoldDB" id="A0A6A4BYR0"/>
<dbReference type="InterPro" id="IPR052050">
    <property type="entry name" value="SecEffector_AnkRepeat"/>
</dbReference>
<evidence type="ECO:0000313" key="1">
    <source>
        <dbReference type="EMBL" id="KAE9084236.1"/>
    </source>
</evidence>
<gene>
    <name evidence="4" type="ORF">PF001_g23560</name>
    <name evidence="3" type="ORF">PF004_g20346</name>
    <name evidence="2" type="ORF">PF006_g14765</name>
    <name evidence="1" type="ORF">PF007_g21592</name>
</gene>
<evidence type="ECO:0000313" key="2">
    <source>
        <dbReference type="EMBL" id="KAE9134688.1"/>
    </source>
</evidence>
<evidence type="ECO:0008006" key="9">
    <source>
        <dbReference type="Google" id="ProtNLM"/>
    </source>
</evidence>
<comment type="caution">
    <text evidence="4">The sequence shown here is derived from an EMBL/GenBank/DDBJ whole genome shotgun (WGS) entry which is preliminary data.</text>
</comment>
<dbReference type="InterPro" id="IPR036770">
    <property type="entry name" value="Ankyrin_rpt-contain_sf"/>
</dbReference>
<protein>
    <recommendedName>
        <fullName evidence="9">Ankyrin repeat domain-containing protein</fullName>
    </recommendedName>
</protein>
<dbReference type="Proteomes" id="UP000441208">
    <property type="component" value="Unassembled WGS sequence"/>
</dbReference>
<dbReference type="Pfam" id="PF12796">
    <property type="entry name" value="Ank_2"/>
    <property type="match status" value="2"/>
</dbReference>
<evidence type="ECO:0000313" key="6">
    <source>
        <dbReference type="Proteomes" id="UP000440732"/>
    </source>
</evidence>
<dbReference type="PANTHER" id="PTHR46586">
    <property type="entry name" value="ANKYRIN REPEAT-CONTAINING PROTEIN"/>
    <property type="match status" value="1"/>
</dbReference>
<dbReference type="SUPFAM" id="SSF48403">
    <property type="entry name" value="Ankyrin repeat"/>
    <property type="match status" value="2"/>
</dbReference>
<dbReference type="EMBL" id="QXFZ01001839">
    <property type="protein sequence ID" value="KAE9084236.1"/>
    <property type="molecule type" value="Genomic_DNA"/>
</dbReference>
<evidence type="ECO:0000313" key="4">
    <source>
        <dbReference type="EMBL" id="KAE9281919.1"/>
    </source>
</evidence>
<dbReference type="Proteomes" id="UP000440732">
    <property type="component" value="Unassembled WGS sequence"/>
</dbReference>
<evidence type="ECO:0000313" key="8">
    <source>
        <dbReference type="Proteomes" id="UP000476176"/>
    </source>
</evidence>
<reference evidence="5 6" key="1">
    <citation type="submission" date="2018-08" db="EMBL/GenBank/DDBJ databases">
        <title>Genomic investigation of the strawberry pathogen Phytophthora fragariae indicates pathogenicity is determined by transcriptional variation in three key races.</title>
        <authorList>
            <person name="Adams T.M."/>
            <person name="Armitage A.D."/>
            <person name="Sobczyk M.K."/>
            <person name="Bates H.J."/>
            <person name="Dunwell J.M."/>
            <person name="Nellist C.F."/>
            <person name="Harrison R.J."/>
        </authorList>
    </citation>
    <scope>NUCLEOTIDE SEQUENCE [LARGE SCALE GENOMIC DNA]</scope>
    <source>
        <strain evidence="4 5">A4</strain>
        <strain evidence="3 8">BC-23</strain>
        <strain evidence="2 6">NOV-5</strain>
        <strain evidence="1 7">NOV-71</strain>
    </source>
</reference>
<dbReference type="EMBL" id="QXGA01000942">
    <property type="protein sequence ID" value="KAE9134688.1"/>
    <property type="molecule type" value="Genomic_DNA"/>
</dbReference>
<accession>A0A6A4BYR0</accession>
<dbReference type="Proteomes" id="UP000476176">
    <property type="component" value="Unassembled WGS sequence"/>
</dbReference>
<evidence type="ECO:0000313" key="3">
    <source>
        <dbReference type="EMBL" id="KAE9195743.1"/>
    </source>
</evidence>
<dbReference type="Gene3D" id="1.25.40.20">
    <property type="entry name" value="Ankyrin repeat-containing domain"/>
    <property type="match status" value="3"/>
</dbReference>